<feature type="domain" description="Phosphodiester glycosidase" evidence="2">
    <location>
        <begin position="83"/>
        <end position="231"/>
    </location>
</feature>
<dbReference type="EMBL" id="QPIX01000001">
    <property type="protein sequence ID" value="RCW28730.1"/>
    <property type="molecule type" value="Genomic_DNA"/>
</dbReference>
<sequence>MRIQRVFARRLVAAIMLVIATACLSGPATAACRDLVVQSAGYTVCSFDPKTEEIRVYHSDPEGKPFSGFDALVRQLWEERHYLVFATNGGMYHADLSPVGLFVEYGVERRPISTKAGWGNFHLLPNGVFSLTDGKAAITESRCYARRHGAADYATQSGPMLVIGGTMHPKFLPDSDSFKIRNGVGVDRDGKVHFVISNTPVRLYDFARLFRDTLGCPNALYLDGTISSAYIPERGRRDRLFPLGPIIAVIGTVPQLSSSSGRTP</sequence>
<dbReference type="PROSITE" id="PS51257">
    <property type="entry name" value="PROKAR_LIPOPROTEIN"/>
    <property type="match status" value="1"/>
</dbReference>
<proteinExistence type="predicted"/>
<keyword evidence="4" id="KW-1185">Reference proteome</keyword>
<dbReference type="AlphaFoldDB" id="A0A6I7HTH7"/>
<gene>
    <name evidence="3" type="ORF">DFR48_101748</name>
</gene>
<dbReference type="InterPro" id="IPR018711">
    <property type="entry name" value="NAGPA"/>
</dbReference>
<keyword evidence="1" id="KW-0732">Signal</keyword>
<dbReference type="Pfam" id="PF09992">
    <property type="entry name" value="NAGPA"/>
    <property type="match status" value="1"/>
</dbReference>
<accession>A0A6I7HTH7</accession>
<reference evidence="3 4" key="1">
    <citation type="submission" date="2018-07" db="EMBL/GenBank/DDBJ databases">
        <title>Genomic Encyclopedia of Type Strains, Phase IV (KMG-IV): sequencing the most valuable type-strain genomes for metagenomic binning, comparative biology and taxonomic classification.</title>
        <authorList>
            <person name="Goeker M."/>
        </authorList>
    </citation>
    <scope>NUCLEOTIDE SEQUENCE [LARGE SCALE GENOMIC DNA]</scope>
    <source>
        <strain evidence="3 4">DSM 25528</strain>
    </source>
</reference>
<feature type="chain" id="PRO_5026360666" evidence="1">
    <location>
        <begin position="31"/>
        <end position="264"/>
    </location>
</feature>
<name>A0A6I7HTH7_9HYPH</name>
<organism evidence="3 4">
    <name type="scientific">Ciceribacter lividus</name>
    <dbReference type="NCBI Taxonomy" id="1197950"/>
    <lineage>
        <taxon>Bacteria</taxon>
        <taxon>Pseudomonadati</taxon>
        <taxon>Pseudomonadota</taxon>
        <taxon>Alphaproteobacteria</taxon>
        <taxon>Hyphomicrobiales</taxon>
        <taxon>Rhizobiaceae</taxon>
        <taxon>Ciceribacter</taxon>
    </lineage>
</organism>
<feature type="signal peptide" evidence="1">
    <location>
        <begin position="1"/>
        <end position="30"/>
    </location>
</feature>
<evidence type="ECO:0000256" key="1">
    <source>
        <dbReference type="SAM" id="SignalP"/>
    </source>
</evidence>
<comment type="caution">
    <text evidence="3">The sequence shown here is derived from an EMBL/GenBank/DDBJ whole genome shotgun (WGS) entry which is preliminary data.</text>
</comment>
<protein>
    <submittedName>
        <fullName evidence="3">Uncharacterized protein YigE (DUF2233 family)</fullName>
    </submittedName>
</protein>
<evidence type="ECO:0000313" key="4">
    <source>
        <dbReference type="Proteomes" id="UP000252582"/>
    </source>
</evidence>
<evidence type="ECO:0000259" key="2">
    <source>
        <dbReference type="Pfam" id="PF09992"/>
    </source>
</evidence>
<dbReference type="Proteomes" id="UP000252582">
    <property type="component" value="Unassembled WGS sequence"/>
</dbReference>
<evidence type="ECO:0000313" key="3">
    <source>
        <dbReference type="EMBL" id="RCW28730.1"/>
    </source>
</evidence>
<dbReference type="RefSeq" id="WP_114361757.1">
    <property type="nucleotide sequence ID" value="NZ_QPIX01000001.1"/>
</dbReference>